<feature type="compositionally biased region" description="Basic and acidic residues" evidence="1">
    <location>
        <begin position="202"/>
        <end position="212"/>
    </location>
</feature>
<feature type="region of interest" description="Disordered" evidence="1">
    <location>
        <begin position="117"/>
        <end position="212"/>
    </location>
</feature>
<reference evidence="3" key="1">
    <citation type="submission" date="2024-06" db="EMBL/GenBank/DDBJ databases">
        <title>The genome sequences of Kitasatospora sp. strain HUAS MG31.</title>
        <authorList>
            <person name="Mo P."/>
        </authorList>
    </citation>
    <scope>NUCLEOTIDE SEQUENCE</scope>
    <source>
        <strain evidence="3">HUAS MG31</strain>
    </source>
</reference>
<gene>
    <name evidence="3" type="ORF">ABWK59_20565</name>
</gene>
<keyword evidence="2" id="KW-1133">Transmembrane helix</keyword>
<evidence type="ECO:0000256" key="2">
    <source>
        <dbReference type="SAM" id="Phobius"/>
    </source>
</evidence>
<evidence type="ECO:0000313" key="3">
    <source>
        <dbReference type="EMBL" id="XCM81134.1"/>
    </source>
</evidence>
<accession>A0AAU8JZ35</accession>
<feature type="compositionally biased region" description="Pro residues" evidence="1">
    <location>
        <begin position="128"/>
        <end position="149"/>
    </location>
</feature>
<dbReference type="RefSeq" id="WP_354642071.1">
    <property type="nucleotide sequence ID" value="NZ_CP159872.1"/>
</dbReference>
<name>A0AAU8JZ35_9ACTN</name>
<evidence type="ECO:0008006" key="4">
    <source>
        <dbReference type="Google" id="ProtNLM"/>
    </source>
</evidence>
<dbReference type="AlphaFoldDB" id="A0AAU8JZ35"/>
<organism evidence="3">
    <name type="scientific">Kitasatospora camelliae</name>
    <dbReference type="NCBI Taxonomy" id="3156397"/>
    <lineage>
        <taxon>Bacteria</taxon>
        <taxon>Bacillati</taxon>
        <taxon>Actinomycetota</taxon>
        <taxon>Actinomycetes</taxon>
        <taxon>Kitasatosporales</taxon>
        <taxon>Streptomycetaceae</taxon>
        <taxon>Kitasatospora</taxon>
    </lineage>
</organism>
<feature type="compositionally biased region" description="Low complexity" evidence="1">
    <location>
        <begin position="192"/>
        <end position="201"/>
    </location>
</feature>
<keyword evidence="2" id="KW-0472">Membrane</keyword>
<feature type="transmembrane region" description="Helical" evidence="2">
    <location>
        <begin position="82"/>
        <end position="104"/>
    </location>
</feature>
<dbReference type="EMBL" id="CP159872">
    <property type="protein sequence ID" value="XCM81134.1"/>
    <property type="molecule type" value="Genomic_DNA"/>
</dbReference>
<proteinExistence type="predicted"/>
<evidence type="ECO:0000256" key="1">
    <source>
        <dbReference type="SAM" id="MobiDB-lite"/>
    </source>
</evidence>
<sequence>MSGPLYGQPGLRAGGPFSLLHRILVCLAPLLTFGLLGMLPSLLLAVRRRRALDVLGAVFLGLVQLAMYVVLGLSPKDATGTWYSTATGLTAIVLWLGAPVHFLIMDSAGIWARGAQTGPTHAGLATPAPWPPQGLHPPSPYPAGVPAPAPVHHQPQPQPPYQHQHQPQPHPHPYPQAVAPGPHPPTVQATPGGDDLQQLGELLRRQAGDGRP</sequence>
<protein>
    <recommendedName>
        <fullName evidence="4">Integral membrane protein</fullName>
    </recommendedName>
</protein>
<feature type="transmembrane region" description="Helical" evidence="2">
    <location>
        <begin position="20"/>
        <end position="39"/>
    </location>
</feature>
<feature type="transmembrane region" description="Helical" evidence="2">
    <location>
        <begin position="51"/>
        <end position="70"/>
    </location>
</feature>
<dbReference type="KEGG" id="kcm:ABWK59_20565"/>
<feature type="compositionally biased region" description="Low complexity" evidence="1">
    <location>
        <begin position="150"/>
        <end position="167"/>
    </location>
</feature>
<keyword evidence="2" id="KW-0812">Transmembrane</keyword>